<keyword evidence="3" id="KW-1185">Reference proteome</keyword>
<keyword evidence="1" id="KW-1133">Transmembrane helix</keyword>
<sequence length="237" mass="24350">MDMTQEVRRDLSVTRSVAGGLIVVCALGAAGSAAVPGVNNRWYGTETLLSWIYPGAIWPLLVALAGAGLVVMRRPGWVREAAVVAAIAGAQAAGYGIVAARDWFNAWGAGGMATHNLATVVTFAASVAICATVAICVAVGLLWQEPSDCRTLLRPARFRPVAVGAVVAVGLPLALGAAFRDTDITSLGQYALTYSLPWGAALAATGWLDRRAAITARTTVAVSAVLAALTVDTAVYG</sequence>
<reference evidence="3" key="1">
    <citation type="submission" date="2016-10" db="EMBL/GenBank/DDBJ databases">
        <authorList>
            <person name="Varghese N."/>
            <person name="Submissions S."/>
        </authorList>
    </citation>
    <scope>NUCLEOTIDE SEQUENCE [LARGE SCALE GENOMIC DNA]</scope>
    <source>
        <strain evidence="3">DSM 44718</strain>
    </source>
</reference>
<feature type="transmembrane region" description="Helical" evidence="1">
    <location>
        <begin position="120"/>
        <end position="141"/>
    </location>
</feature>
<organism evidence="2 3">
    <name type="scientific">Asanoa ishikariensis</name>
    <dbReference type="NCBI Taxonomy" id="137265"/>
    <lineage>
        <taxon>Bacteria</taxon>
        <taxon>Bacillati</taxon>
        <taxon>Actinomycetota</taxon>
        <taxon>Actinomycetes</taxon>
        <taxon>Micromonosporales</taxon>
        <taxon>Micromonosporaceae</taxon>
        <taxon>Asanoa</taxon>
    </lineage>
</organism>
<keyword evidence="1" id="KW-0472">Membrane</keyword>
<dbReference type="STRING" id="137265.SAMN05421684_5816"/>
<feature type="transmembrane region" description="Helical" evidence="1">
    <location>
        <begin position="161"/>
        <end position="179"/>
    </location>
</feature>
<feature type="transmembrane region" description="Helical" evidence="1">
    <location>
        <begin position="191"/>
        <end position="208"/>
    </location>
</feature>
<gene>
    <name evidence="2" type="ORF">SAMN05421684_5816</name>
</gene>
<feature type="transmembrane region" description="Helical" evidence="1">
    <location>
        <begin position="81"/>
        <end position="100"/>
    </location>
</feature>
<accession>A0A1H3TIA2</accession>
<keyword evidence="1" id="KW-0812">Transmembrane</keyword>
<evidence type="ECO:0000256" key="1">
    <source>
        <dbReference type="SAM" id="Phobius"/>
    </source>
</evidence>
<evidence type="ECO:0000313" key="2">
    <source>
        <dbReference type="EMBL" id="SDZ49946.1"/>
    </source>
</evidence>
<evidence type="ECO:0000313" key="3">
    <source>
        <dbReference type="Proteomes" id="UP000199632"/>
    </source>
</evidence>
<dbReference type="EMBL" id="FNQB01000003">
    <property type="protein sequence ID" value="SDZ49946.1"/>
    <property type="molecule type" value="Genomic_DNA"/>
</dbReference>
<dbReference type="Proteomes" id="UP000199632">
    <property type="component" value="Unassembled WGS sequence"/>
</dbReference>
<name>A0A1H3TIA2_9ACTN</name>
<feature type="transmembrane region" description="Helical" evidence="1">
    <location>
        <begin position="12"/>
        <end position="31"/>
    </location>
</feature>
<feature type="transmembrane region" description="Helical" evidence="1">
    <location>
        <begin position="51"/>
        <end position="72"/>
    </location>
</feature>
<dbReference type="AlphaFoldDB" id="A0A1H3TIA2"/>
<proteinExistence type="predicted"/>
<protein>
    <submittedName>
        <fullName evidence="2">Uncharacterized protein</fullName>
    </submittedName>
</protein>